<dbReference type="EMBL" id="KN826194">
    <property type="protein sequence ID" value="KIK79756.1"/>
    <property type="molecule type" value="Genomic_DNA"/>
</dbReference>
<evidence type="ECO:0000313" key="6">
    <source>
        <dbReference type="Proteomes" id="UP000054538"/>
    </source>
</evidence>
<dbReference type="Proteomes" id="UP000054538">
    <property type="component" value="Unassembled WGS sequence"/>
</dbReference>
<dbReference type="PANTHER" id="PTHR11527">
    <property type="entry name" value="HEAT-SHOCK PROTEIN 20 FAMILY MEMBER"/>
    <property type="match status" value="1"/>
</dbReference>
<name>A0A0D0D7R1_9AGAM</name>
<evidence type="ECO:0000313" key="5">
    <source>
        <dbReference type="EMBL" id="KIK79756.1"/>
    </source>
</evidence>
<dbReference type="InterPro" id="IPR031107">
    <property type="entry name" value="Small_HSP"/>
</dbReference>
<dbReference type="Gene3D" id="2.60.40.790">
    <property type="match status" value="1"/>
</dbReference>
<keyword evidence="1" id="KW-0346">Stress response</keyword>
<evidence type="ECO:0000256" key="3">
    <source>
        <dbReference type="RuleBase" id="RU003616"/>
    </source>
</evidence>
<evidence type="ECO:0000256" key="1">
    <source>
        <dbReference type="ARBA" id="ARBA00023016"/>
    </source>
</evidence>
<dbReference type="Pfam" id="PF00011">
    <property type="entry name" value="HSP20"/>
    <property type="match status" value="1"/>
</dbReference>
<dbReference type="InterPro" id="IPR008978">
    <property type="entry name" value="HSP20-like_chaperone"/>
</dbReference>
<proteinExistence type="inferred from homology"/>
<accession>A0A0D0D7R1</accession>
<dbReference type="InParanoid" id="A0A0D0D7R1"/>
<dbReference type="HOGENOM" id="CLU_046737_12_0_1"/>
<feature type="domain" description="SHSP" evidence="4">
    <location>
        <begin position="46"/>
        <end position="159"/>
    </location>
</feature>
<evidence type="ECO:0000256" key="2">
    <source>
        <dbReference type="PROSITE-ProRule" id="PRU00285"/>
    </source>
</evidence>
<dbReference type="InterPro" id="IPR002068">
    <property type="entry name" value="A-crystallin/Hsp20_dom"/>
</dbReference>
<organism evidence="5 6">
    <name type="scientific">Paxillus rubicundulus Ve08.2h10</name>
    <dbReference type="NCBI Taxonomy" id="930991"/>
    <lineage>
        <taxon>Eukaryota</taxon>
        <taxon>Fungi</taxon>
        <taxon>Dikarya</taxon>
        <taxon>Basidiomycota</taxon>
        <taxon>Agaricomycotina</taxon>
        <taxon>Agaricomycetes</taxon>
        <taxon>Agaricomycetidae</taxon>
        <taxon>Boletales</taxon>
        <taxon>Paxilineae</taxon>
        <taxon>Paxillaceae</taxon>
        <taxon>Paxillus</taxon>
    </lineage>
</organism>
<keyword evidence="6" id="KW-1185">Reference proteome</keyword>
<comment type="similarity">
    <text evidence="2 3">Belongs to the small heat shock protein (HSP20) family.</text>
</comment>
<dbReference type="SUPFAM" id="SSF49764">
    <property type="entry name" value="HSP20-like chaperones"/>
    <property type="match status" value="1"/>
</dbReference>
<dbReference type="OrthoDB" id="1431247at2759"/>
<reference evidence="6" key="2">
    <citation type="submission" date="2015-01" db="EMBL/GenBank/DDBJ databases">
        <title>Evolutionary Origins and Diversification of the Mycorrhizal Mutualists.</title>
        <authorList>
            <consortium name="DOE Joint Genome Institute"/>
            <consortium name="Mycorrhizal Genomics Consortium"/>
            <person name="Kohler A."/>
            <person name="Kuo A."/>
            <person name="Nagy L.G."/>
            <person name="Floudas D."/>
            <person name="Copeland A."/>
            <person name="Barry K.W."/>
            <person name="Cichocki N."/>
            <person name="Veneault-Fourrey C."/>
            <person name="LaButti K."/>
            <person name="Lindquist E.A."/>
            <person name="Lipzen A."/>
            <person name="Lundell T."/>
            <person name="Morin E."/>
            <person name="Murat C."/>
            <person name="Riley R."/>
            <person name="Ohm R."/>
            <person name="Sun H."/>
            <person name="Tunlid A."/>
            <person name="Henrissat B."/>
            <person name="Grigoriev I.V."/>
            <person name="Hibbett D.S."/>
            <person name="Martin F."/>
        </authorList>
    </citation>
    <scope>NUCLEOTIDE SEQUENCE [LARGE SCALE GENOMIC DNA]</scope>
    <source>
        <strain evidence="6">Ve08.2h10</strain>
    </source>
</reference>
<dbReference type="FunCoup" id="A0A0D0D7R1">
    <property type="interactions" value="165"/>
</dbReference>
<sequence length="159" mass="17808">MSLMHFYYDPFTEFDRLFDDAFAARFRPSTTTSEVGRASTLNNGATLPGSFRPRMDLHEANDGNTVTATFELPGMKSEDVTIDIHQGRLIVSGETNSSHGQEEGGYAVRERHYGKFSRTLQLPVGTKPEDVNAKMDDGVLRITFPKVTAEQRPHRITVQ</sequence>
<protein>
    <recommendedName>
        <fullName evidence="4">SHSP domain-containing protein</fullName>
    </recommendedName>
</protein>
<evidence type="ECO:0000259" key="4">
    <source>
        <dbReference type="PROSITE" id="PS01031"/>
    </source>
</evidence>
<dbReference type="STRING" id="930991.A0A0D0D7R1"/>
<gene>
    <name evidence="5" type="ORF">PAXRUDRAFT_833937</name>
</gene>
<dbReference type="AlphaFoldDB" id="A0A0D0D7R1"/>
<dbReference type="CDD" id="cd06464">
    <property type="entry name" value="ACD_sHsps-like"/>
    <property type="match status" value="1"/>
</dbReference>
<reference evidence="5 6" key="1">
    <citation type="submission" date="2014-04" db="EMBL/GenBank/DDBJ databases">
        <authorList>
            <consortium name="DOE Joint Genome Institute"/>
            <person name="Kuo A."/>
            <person name="Kohler A."/>
            <person name="Jargeat P."/>
            <person name="Nagy L.G."/>
            <person name="Floudas D."/>
            <person name="Copeland A."/>
            <person name="Barry K.W."/>
            <person name="Cichocki N."/>
            <person name="Veneault-Fourrey C."/>
            <person name="LaButti K."/>
            <person name="Lindquist E.A."/>
            <person name="Lipzen A."/>
            <person name="Lundell T."/>
            <person name="Morin E."/>
            <person name="Murat C."/>
            <person name="Sun H."/>
            <person name="Tunlid A."/>
            <person name="Henrissat B."/>
            <person name="Grigoriev I.V."/>
            <person name="Hibbett D.S."/>
            <person name="Martin F."/>
            <person name="Nordberg H.P."/>
            <person name="Cantor M.N."/>
            <person name="Hua S.X."/>
        </authorList>
    </citation>
    <scope>NUCLEOTIDE SEQUENCE [LARGE SCALE GENOMIC DNA]</scope>
    <source>
        <strain evidence="5 6">Ve08.2h10</strain>
    </source>
</reference>
<dbReference type="PROSITE" id="PS01031">
    <property type="entry name" value="SHSP"/>
    <property type="match status" value="1"/>
</dbReference>